<accession>A0AC35UEW6</accession>
<dbReference type="Proteomes" id="UP000095286">
    <property type="component" value="Unplaced"/>
</dbReference>
<proteinExistence type="predicted"/>
<sequence>MKEIKLLVPVKDIHFESRSIEKVSFDIFKIEFEISLYNADDENTRYNVAFLERFEKVLNDIIGEKNKNQIILTVYDHYGIRIPFFERICKLNYINVEYNLNEYEFFKHTLEWTPRSSFGSLKNLILDFQPTPSRSNFLENVTEIVNNLSYLSNLNIIVLHFNDITKENIGQAKIDLLENIVFGLPESVHTLKLINIPIILNNERLSKTLPNLKFLMLTTVLNEYGDYEENYFMAFQQLQVLNLGCVGKKEFAFPQYLRVLFEFCLVSNNADGYNGVNYQDDPQLNEFGEKDLRDSEDDYKFSVAEHNTLQDETFRNKTCNCGTKRRYLKNVQVQNWYRNSFKCISFATVNDWDLYLKTTRNVYSY</sequence>
<name>A0AC35UEW6_9BILA</name>
<evidence type="ECO:0000313" key="2">
    <source>
        <dbReference type="WBParaSite" id="RSKR_0001052150.1"/>
    </source>
</evidence>
<reference evidence="2" key="1">
    <citation type="submission" date="2016-11" db="UniProtKB">
        <authorList>
            <consortium name="WormBaseParasite"/>
        </authorList>
    </citation>
    <scope>IDENTIFICATION</scope>
    <source>
        <strain evidence="2">KR3021</strain>
    </source>
</reference>
<protein>
    <submittedName>
        <fullName evidence="2">F-box domain-containing protein</fullName>
    </submittedName>
</protein>
<organism evidence="1 2">
    <name type="scientific">Rhabditophanes sp. KR3021</name>
    <dbReference type="NCBI Taxonomy" id="114890"/>
    <lineage>
        <taxon>Eukaryota</taxon>
        <taxon>Metazoa</taxon>
        <taxon>Ecdysozoa</taxon>
        <taxon>Nematoda</taxon>
        <taxon>Chromadorea</taxon>
        <taxon>Rhabditida</taxon>
        <taxon>Tylenchina</taxon>
        <taxon>Panagrolaimomorpha</taxon>
        <taxon>Strongyloidoidea</taxon>
        <taxon>Alloionematidae</taxon>
        <taxon>Rhabditophanes</taxon>
    </lineage>
</organism>
<evidence type="ECO:0000313" key="1">
    <source>
        <dbReference type="Proteomes" id="UP000095286"/>
    </source>
</evidence>
<dbReference type="WBParaSite" id="RSKR_0001052150.1">
    <property type="protein sequence ID" value="RSKR_0001052150.1"/>
    <property type="gene ID" value="RSKR_0001052150"/>
</dbReference>